<evidence type="ECO:0000256" key="4">
    <source>
        <dbReference type="ARBA" id="ARBA00022827"/>
    </source>
</evidence>
<dbReference type="InterPro" id="IPR016156">
    <property type="entry name" value="FAD/NAD-linked_Rdtase_dimer_sf"/>
</dbReference>
<dbReference type="SUPFAM" id="SSF55424">
    <property type="entry name" value="FAD/NAD-linked reductases, dimerisation (C-terminal) domain"/>
    <property type="match status" value="1"/>
</dbReference>
<protein>
    <submittedName>
        <fullName evidence="8">NAD(P)/FAD-dependent oxidoreductase</fullName>
    </submittedName>
</protein>
<dbReference type="InterPro" id="IPR004099">
    <property type="entry name" value="Pyr_nucl-diS_OxRdtase_dimer"/>
</dbReference>
<accession>A0ABZ1XSW1</accession>
<evidence type="ECO:0000259" key="7">
    <source>
        <dbReference type="Pfam" id="PF07992"/>
    </source>
</evidence>
<keyword evidence="9" id="KW-1185">Reference proteome</keyword>
<dbReference type="Gene3D" id="3.30.390.30">
    <property type="match status" value="1"/>
</dbReference>
<evidence type="ECO:0000256" key="3">
    <source>
        <dbReference type="ARBA" id="ARBA00022630"/>
    </source>
</evidence>
<evidence type="ECO:0000313" key="9">
    <source>
        <dbReference type="Proteomes" id="UP001432060"/>
    </source>
</evidence>
<sequence length="483" mass="50554">MEGIYENTYEDTYDVVVVGGGPGGEVAADRIVRAGLTAVVVEAEAVGGECSYRACVPSKALLRPGAARAAARSVDGARQAVTAELDPAQVLARRDRFTGRGDDTGQAEWLNGAGIPLVRGHGRLAGERRVEVTGADGTVRALRARLAVVLGKGTEPALPPVEGLDGIGVWTNRQATTAGSVPRRLVVIGGGVVACEMATAWHSLGSSVTLLVRDQALLTGWEPCAGEEVVRGLTALGVTVRFGVSATRVARDATTRTVTVETDDGATLDCDEVLAAVGRRPRTADLGLQSVGLRAGDWLPVDDTCRVTGLEGDWLYAVGDINHRAPLTHMAKYQARACAAAIAERAAGRPADTGGRQAWSAEADRFAVPQAVFTHPEVASVGLTERAAREAGLAVRAVEYRIDDVAGAALHADDYRGHAKLVVDESRGVVVGCTLTGPLATELIHTATVAIVGEVPLERLRHAVPAFPTVSEVWLRLLEAYGL</sequence>
<dbReference type="InterPro" id="IPR001100">
    <property type="entry name" value="Pyr_nuc-diS_OxRdtase"/>
</dbReference>
<evidence type="ECO:0000256" key="2">
    <source>
        <dbReference type="ARBA" id="ARBA00007532"/>
    </source>
</evidence>
<dbReference type="InterPro" id="IPR036188">
    <property type="entry name" value="FAD/NAD-bd_sf"/>
</dbReference>
<dbReference type="Pfam" id="PF07992">
    <property type="entry name" value="Pyr_redox_2"/>
    <property type="match status" value="1"/>
</dbReference>
<evidence type="ECO:0000313" key="8">
    <source>
        <dbReference type="EMBL" id="WUT86462.1"/>
    </source>
</evidence>
<dbReference type="PANTHER" id="PTHR22912">
    <property type="entry name" value="DISULFIDE OXIDOREDUCTASE"/>
    <property type="match status" value="1"/>
</dbReference>
<dbReference type="EMBL" id="CP109019">
    <property type="protein sequence ID" value="WUT86462.1"/>
    <property type="molecule type" value="Genomic_DNA"/>
</dbReference>
<proteinExistence type="inferred from homology"/>
<keyword evidence="4" id="KW-0274">FAD</keyword>
<dbReference type="PIRSF" id="PIRSF000350">
    <property type="entry name" value="Mercury_reductase_MerA"/>
    <property type="match status" value="1"/>
</dbReference>
<dbReference type="InterPro" id="IPR023753">
    <property type="entry name" value="FAD/NAD-binding_dom"/>
</dbReference>
<comment type="similarity">
    <text evidence="2">Belongs to the class-I pyridine nucleotide-disulfide oxidoreductase family.</text>
</comment>
<dbReference type="SUPFAM" id="SSF51905">
    <property type="entry name" value="FAD/NAD(P)-binding domain"/>
    <property type="match status" value="1"/>
</dbReference>
<dbReference type="Proteomes" id="UP001432060">
    <property type="component" value="Chromosome"/>
</dbReference>
<dbReference type="PRINTS" id="PR00411">
    <property type="entry name" value="PNDRDTASEI"/>
</dbReference>
<dbReference type="Gene3D" id="3.50.50.60">
    <property type="entry name" value="FAD/NAD(P)-binding domain"/>
    <property type="match status" value="2"/>
</dbReference>
<dbReference type="Pfam" id="PF02852">
    <property type="entry name" value="Pyr_redox_dim"/>
    <property type="match status" value="1"/>
</dbReference>
<evidence type="ECO:0000259" key="6">
    <source>
        <dbReference type="Pfam" id="PF02852"/>
    </source>
</evidence>
<feature type="domain" description="FAD/NAD(P)-binding" evidence="7">
    <location>
        <begin position="13"/>
        <end position="335"/>
    </location>
</feature>
<dbReference type="InterPro" id="IPR050151">
    <property type="entry name" value="Class-I_Pyr_Nuc-Dis_Oxidored"/>
</dbReference>
<keyword evidence="3" id="KW-0285">Flavoprotein</keyword>
<feature type="domain" description="Pyridine nucleotide-disulphide oxidoreductase dimerisation" evidence="6">
    <location>
        <begin position="368"/>
        <end position="474"/>
    </location>
</feature>
<comment type="cofactor">
    <cofactor evidence="1">
        <name>FAD</name>
        <dbReference type="ChEBI" id="CHEBI:57692"/>
    </cofactor>
</comment>
<dbReference type="PANTHER" id="PTHR22912:SF151">
    <property type="entry name" value="DIHYDROLIPOYL DEHYDROGENASE, MITOCHONDRIAL"/>
    <property type="match status" value="1"/>
</dbReference>
<reference evidence="8" key="1">
    <citation type="submission" date="2022-10" db="EMBL/GenBank/DDBJ databases">
        <title>The complete genomes of actinobacterial strains from the NBC collection.</title>
        <authorList>
            <person name="Joergensen T.S."/>
            <person name="Alvarez Arevalo M."/>
            <person name="Sterndorff E.B."/>
            <person name="Faurdal D."/>
            <person name="Vuksanovic O."/>
            <person name="Mourched A.-S."/>
            <person name="Charusanti P."/>
            <person name="Shaw S."/>
            <person name="Blin K."/>
            <person name="Weber T."/>
        </authorList>
    </citation>
    <scope>NUCLEOTIDE SEQUENCE</scope>
    <source>
        <strain evidence="8">NBC_00668</strain>
    </source>
</reference>
<evidence type="ECO:0000256" key="5">
    <source>
        <dbReference type="ARBA" id="ARBA00023027"/>
    </source>
</evidence>
<organism evidence="8 9">
    <name type="scientific">Streptomyces melanogenes</name>
    <dbReference type="NCBI Taxonomy" id="67326"/>
    <lineage>
        <taxon>Bacteria</taxon>
        <taxon>Bacillati</taxon>
        <taxon>Actinomycetota</taxon>
        <taxon>Actinomycetes</taxon>
        <taxon>Kitasatosporales</taxon>
        <taxon>Streptomycetaceae</taxon>
        <taxon>Streptomyces</taxon>
    </lineage>
</organism>
<gene>
    <name evidence="8" type="ORF">OG515_31810</name>
</gene>
<dbReference type="PRINTS" id="PR00368">
    <property type="entry name" value="FADPNR"/>
</dbReference>
<dbReference type="RefSeq" id="WP_329402803.1">
    <property type="nucleotide sequence ID" value="NZ_CP109019.1"/>
</dbReference>
<name>A0ABZ1XSW1_9ACTN</name>
<keyword evidence="5" id="KW-0520">NAD</keyword>
<evidence type="ECO:0000256" key="1">
    <source>
        <dbReference type="ARBA" id="ARBA00001974"/>
    </source>
</evidence>